<sequence length="232" mass="25842">MTGDLGMGKTTLCEFLVSALREESLATPDPAKQVIPVFVHGAAYKSSGEIIRAILLALEMPVDRDDASLFDVLRRWHQDHQERLVIIIDDIPESGANVLEIGEFLRVLSDIPNISILINGEKTQMQRFLDKVPSLRDRVQLHVELKPMGKETIKDLLKLRLKSAGCLNYDALITPDGFDAIYKLSNGNPRLALKVADNALHLAAALDVPINERVVKKANKVPFWKRLFGSRG</sequence>
<evidence type="ECO:0000313" key="2">
    <source>
        <dbReference type="EMBL" id="KUO39647.1"/>
    </source>
</evidence>
<dbReference type="Gene3D" id="3.40.50.300">
    <property type="entry name" value="P-loop containing nucleotide triphosphate hydrolases"/>
    <property type="match status" value="1"/>
</dbReference>
<dbReference type="SUPFAM" id="SSF52540">
    <property type="entry name" value="P-loop containing nucleoside triphosphate hydrolases"/>
    <property type="match status" value="1"/>
</dbReference>
<dbReference type="PANTHER" id="PTHR35894">
    <property type="entry name" value="GENERAL SECRETION PATHWAY PROTEIN A-RELATED"/>
    <property type="match status" value="1"/>
</dbReference>
<dbReference type="Pfam" id="PF13401">
    <property type="entry name" value="AAA_22"/>
    <property type="match status" value="1"/>
</dbReference>
<proteinExistence type="predicted"/>
<dbReference type="STRING" id="1776334.APZ16_03115"/>
<dbReference type="InterPro" id="IPR049945">
    <property type="entry name" value="AAA_22"/>
</dbReference>
<protein>
    <recommendedName>
        <fullName evidence="1">ORC1/DEAH AAA+ ATPase domain-containing protein</fullName>
    </recommendedName>
</protein>
<dbReference type="Proteomes" id="UP000074294">
    <property type="component" value="Unassembled WGS sequence"/>
</dbReference>
<dbReference type="PANTHER" id="PTHR35894:SF1">
    <property type="entry name" value="PHOSPHORIBULOKINASE _ URIDINE KINASE FAMILY"/>
    <property type="match status" value="1"/>
</dbReference>
<dbReference type="InterPro" id="IPR052026">
    <property type="entry name" value="ExeA_AAA_ATPase_DNA-bind"/>
</dbReference>
<evidence type="ECO:0000313" key="3">
    <source>
        <dbReference type="Proteomes" id="UP000074294"/>
    </source>
</evidence>
<reference evidence="2 3" key="1">
    <citation type="journal article" date="2016" name="Nat. Microbiol.">
        <title>Genomic inference of the metabolism of cosmopolitan subsurface Archaea, Hadesarchaea.</title>
        <authorList>
            <person name="Baker B.J."/>
            <person name="Saw J.H."/>
            <person name="Lind A.E."/>
            <person name="Lazar C.S."/>
            <person name="Hinrichs K.-U."/>
            <person name="Teske A.P."/>
            <person name="Ettema T.J."/>
        </authorList>
    </citation>
    <scope>NUCLEOTIDE SEQUENCE [LARGE SCALE GENOMIC DNA]</scope>
</reference>
<organism evidence="2 3">
    <name type="scientific">Hadarchaeum yellowstonense</name>
    <dbReference type="NCBI Taxonomy" id="1776334"/>
    <lineage>
        <taxon>Archaea</taxon>
        <taxon>Methanobacteriati</taxon>
        <taxon>Candidatus Hadarchaeota</taxon>
        <taxon>Candidatus Hadarchaeia</taxon>
        <taxon>Candidatus Hadarchaeales</taxon>
        <taxon>Candidatus Hadarchaeaceae</taxon>
        <taxon>Candidatus Hadarchaeum</taxon>
    </lineage>
</organism>
<dbReference type="Gene3D" id="1.10.8.60">
    <property type="match status" value="1"/>
</dbReference>
<feature type="domain" description="ORC1/DEAH AAA+ ATPase" evidence="1">
    <location>
        <begin position="2"/>
        <end position="121"/>
    </location>
</feature>
<gene>
    <name evidence="2" type="ORF">APZ16_03115</name>
</gene>
<name>A0A147JT13_HADYE</name>
<comment type="caution">
    <text evidence="2">The sequence shown here is derived from an EMBL/GenBank/DDBJ whole genome shotgun (WGS) entry which is preliminary data.</text>
</comment>
<accession>A0A147JT13</accession>
<dbReference type="EMBL" id="LQMQ01000057">
    <property type="protein sequence ID" value="KUO39647.1"/>
    <property type="molecule type" value="Genomic_DNA"/>
</dbReference>
<dbReference type="InterPro" id="IPR027417">
    <property type="entry name" value="P-loop_NTPase"/>
</dbReference>
<evidence type="ECO:0000259" key="1">
    <source>
        <dbReference type="Pfam" id="PF13401"/>
    </source>
</evidence>
<dbReference type="GO" id="GO:0016887">
    <property type="term" value="F:ATP hydrolysis activity"/>
    <property type="evidence" value="ECO:0007669"/>
    <property type="project" value="InterPro"/>
</dbReference>
<dbReference type="AlphaFoldDB" id="A0A147JT13"/>